<dbReference type="AlphaFoldDB" id="A0A4S8LBH5"/>
<dbReference type="OrthoDB" id="2758521at2759"/>
<proteinExistence type="predicted"/>
<keyword evidence="1" id="KW-0812">Transmembrane</keyword>
<accession>A0A4S8LBH5</accession>
<gene>
    <name evidence="2" type="ORF">K435DRAFT_560380</name>
</gene>
<feature type="non-terminal residue" evidence="2">
    <location>
        <position position="1"/>
    </location>
</feature>
<protein>
    <submittedName>
        <fullName evidence="2">Uncharacterized protein</fullName>
    </submittedName>
</protein>
<name>A0A4S8LBH5_DENBC</name>
<organism evidence="2 3">
    <name type="scientific">Dendrothele bispora (strain CBS 962.96)</name>
    <dbReference type="NCBI Taxonomy" id="1314807"/>
    <lineage>
        <taxon>Eukaryota</taxon>
        <taxon>Fungi</taxon>
        <taxon>Dikarya</taxon>
        <taxon>Basidiomycota</taxon>
        <taxon>Agaricomycotina</taxon>
        <taxon>Agaricomycetes</taxon>
        <taxon>Agaricomycetidae</taxon>
        <taxon>Agaricales</taxon>
        <taxon>Agaricales incertae sedis</taxon>
        <taxon>Dendrothele</taxon>
    </lineage>
</organism>
<keyword evidence="3" id="KW-1185">Reference proteome</keyword>
<feature type="transmembrane region" description="Helical" evidence="1">
    <location>
        <begin position="6"/>
        <end position="23"/>
    </location>
</feature>
<feature type="non-terminal residue" evidence="2">
    <location>
        <position position="55"/>
    </location>
</feature>
<keyword evidence="1" id="KW-0472">Membrane</keyword>
<evidence type="ECO:0000256" key="1">
    <source>
        <dbReference type="SAM" id="Phobius"/>
    </source>
</evidence>
<evidence type="ECO:0000313" key="2">
    <source>
        <dbReference type="EMBL" id="THU86174.1"/>
    </source>
</evidence>
<sequence>PPVNWFLHESFFLGSAVYIYFILTNEPFRSHILSNTSCDFRLDGEIVGSFRHDTD</sequence>
<evidence type="ECO:0000313" key="3">
    <source>
        <dbReference type="Proteomes" id="UP000297245"/>
    </source>
</evidence>
<dbReference type="EMBL" id="ML179509">
    <property type="protein sequence ID" value="THU86174.1"/>
    <property type="molecule type" value="Genomic_DNA"/>
</dbReference>
<keyword evidence="1" id="KW-1133">Transmembrane helix</keyword>
<dbReference type="Proteomes" id="UP000297245">
    <property type="component" value="Unassembled WGS sequence"/>
</dbReference>
<reference evidence="2 3" key="1">
    <citation type="journal article" date="2019" name="Nat. Ecol. Evol.">
        <title>Megaphylogeny resolves global patterns of mushroom evolution.</title>
        <authorList>
            <person name="Varga T."/>
            <person name="Krizsan K."/>
            <person name="Foldi C."/>
            <person name="Dima B."/>
            <person name="Sanchez-Garcia M."/>
            <person name="Sanchez-Ramirez S."/>
            <person name="Szollosi G.J."/>
            <person name="Szarkandi J.G."/>
            <person name="Papp V."/>
            <person name="Albert L."/>
            <person name="Andreopoulos W."/>
            <person name="Angelini C."/>
            <person name="Antonin V."/>
            <person name="Barry K.W."/>
            <person name="Bougher N.L."/>
            <person name="Buchanan P."/>
            <person name="Buyck B."/>
            <person name="Bense V."/>
            <person name="Catcheside P."/>
            <person name="Chovatia M."/>
            <person name="Cooper J."/>
            <person name="Damon W."/>
            <person name="Desjardin D."/>
            <person name="Finy P."/>
            <person name="Geml J."/>
            <person name="Haridas S."/>
            <person name="Hughes K."/>
            <person name="Justo A."/>
            <person name="Karasinski D."/>
            <person name="Kautmanova I."/>
            <person name="Kiss B."/>
            <person name="Kocsube S."/>
            <person name="Kotiranta H."/>
            <person name="LaButti K.M."/>
            <person name="Lechner B.E."/>
            <person name="Liimatainen K."/>
            <person name="Lipzen A."/>
            <person name="Lukacs Z."/>
            <person name="Mihaltcheva S."/>
            <person name="Morgado L.N."/>
            <person name="Niskanen T."/>
            <person name="Noordeloos M.E."/>
            <person name="Ohm R.A."/>
            <person name="Ortiz-Santana B."/>
            <person name="Ovrebo C."/>
            <person name="Racz N."/>
            <person name="Riley R."/>
            <person name="Savchenko A."/>
            <person name="Shiryaev A."/>
            <person name="Soop K."/>
            <person name="Spirin V."/>
            <person name="Szebenyi C."/>
            <person name="Tomsovsky M."/>
            <person name="Tulloss R.E."/>
            <person name="Uehling J."/>
            <person name="Grigoriev I.V."/>
            <person name="Vagvolgyi C."/>
            <person name="Papp T."/>
            <person name="Martin F.M."/>
            <person name="Miettinen O."/>
            <person name="Hibbett D.S."/>
            <person name="Nagy L.G."/>
        </authorList>
    </citation>
    <scope>NUCLEOTIDE SEQUENCE [LARGE SCALE GENOMIC DNA]</scope>
    <source>
        <strain evidence="2 3">CBS 962.96</strain>
    </source>
</reference>